<dbReference type="RefSeq" id="WP_253064808.1">
    <property type="nucleotide sequence ID" value="NZ_JAMXWM010000032.1"/>
</dbReference>
<name>A0ABW5S2K2_9BACL</name>
<dbReference type="EMBL" id="JBHUMQ010000019">
    <property type="protein sequence ID" value="MFD2693735.1"/>
    <property type="molecule type" value="Genomic_DNA"/>
</dbReference>
<proteinExistence type="predicted"/>
<dbReference type="SUPFAM" id="SSF46689">
    <property type="entry name" value="Homeodomain-like"/>
    <property type="match status" value="1"/>
</dbReference>
<comment type="caution">
    <text evidence="4">The sequence shown here is derived from an EMBL/GenBank/DDBJ whole genome shotgun (WGS) entry which is preliminary data.</text>
</comment>
<dbReference type="InterPro" id="IPR001647">
    <property type="entry name" value="HTH_TetR"/>
</dbReference>
<dbReference type="InterPro" id="IPR009057">
    <property type="entry name" value="Homeodomain-like_sf"/>
</dbReference>
<dbReference type="Pfam" id="PF00440">
    <property type="entry name" value="TetR_N"/>
    <property type="match status" value="1"/>
</dbReference>
<keyword evidence="1 2" id="KW-0238">DNA-binding</keyword>
<dbReference type="Gene3D" id="1.10.357.10">
    <property type="entry name" value="Tetracycline Repressor, domain 2"/>
    <property type="match status" value="1"/>
</dbReference>
<evidence type="ECO:0000256" key="2">
    <source>
        <dbReference type="PROSITE-ProRule" id="PRU00335"/>
    </source>
</evidence>
<protein>
    <submittedName>
        <fullName evidence="4">TetR/AcrR family transcriptional regulator</fullName>
    </submittedName>
</protein>
<dbReference type="PROSITE" id="PS50977">
    <property type="entry name" value="HTH_TETR_2"/>
    <property type="match status" value="1"/>
</dbReference>
<evidence type="ECO:0000259" key="3">
    <source>
        <dbReference type="PROSITE" id="PS50977"/>
    </source>
</evidence>
<gene>
    <name evidence="4" type="ORF">ACFSUE_08885</name>
</gene>
<evidence type="ECO:0000256" key="1">
    <source>
        <dbReference type="ARBA" id="ARBA00023125"/>
    </source>
</evidence>
<evidence type="ECO:0000313" key="5">
    <source>
        <dbReference type="Proteomes" id="UP001597399"/>
    </source>
</evidence>
<keyword evidence="5" id="KW-1185">Reference proteome</keyword>
<evidence type="ECO:0000313" key="4">
    <source>
        <dbReference type="EMBL" id="MFD2693735.1"/>
    </source>
</evidence>
<dbReference type="Proteomes" id="UP001597399">
    <property type="component" value="Unassembled WGS sequence"/>
</dbReference>
<sequence length="205" mass="23597">MPSDTFNHLNSAKKSIIFSALVQEFSQHPISEAQVARIIKSAGISRGAFYKYFDDMIDSYQYVYREVLSGIHGGLIEELYKNPQDTLLAFYKYTADFTRQLAESDYRDFYALHWQINQYYLKRRNQSDDNFNRFLPQMNLTIGRLTISDQQKVVPIVEFLMNVSHHTIQNVLAGQEVEASLAKFNVLITVIKDGLVKGENHVSGD</sequence>
<feature type="DNA-binding region" description="H-T-H motif" evidence="2">
    <location>
        <begin position="34"/>
        <end position="53"/>
    </location>
</feature>
<accession>A0ABW5S2K2</accession>
<reference evidence="5" key="1">
    <citation type="journal article" date="2019" name="Int. J. Syst. Evol. Microbiol.">
        <title>The Global Catalogue of Microorganisms (GCM) 10K type strain sequencing project: providing services to taxonomists for standard genome sequencing and annotation.</title>
        <authorList>
            <consortium name="The Broad Institute Genomics Platform"/>
            <consortium name="The Broad Institute Genome Sequencing Center for Infectious Disease"/>
            <person name="Wu L."/>
            <person name="Ma J."/>
        </authorList>
    </citation>
    <scope>NUCLEOTIDE SEQUENCE [LARGE SCALE GENOMIC DNA]</scope>
    <source>
        <strain evidence="5">TISTR 2466</strain>
    </source>
</reference>
<feature type="domain" description="HTH tetR-type" evidence="3">
    <location>
        <begin position="11"/>
        <end position="71"/>
    </location>
</feature>
<organism evidence="4 5">
    <name type="scientific">Sporolactobacillus shoreicorticis</name>
    <dbReference type="NCBI Taxonomy" id="1923877"/>
    <lineage>
        <taxon>Bacteria</taxon>
        <taxon>Bacillati</taxon>
        <taxon>Bacillota</taxon>
        <taxon>Bacilli</taxon>
        <taxon>Bacillales</taxon>
        <taxon>Sporolactobacillaceae</taxon>
        <taxon>Sporolactobacillus</taxon>
    </lineage>
</organism>